<feature type="compositionally biased region" description="Polar residues" evidence="2">
    <location>
        <begin position="1801"/>
        <end position="1824"/>
    </location>
</feature>
<feature type="compositionally biased region" description="Pro residues" evidence="2">
    <location>
        <begin position="1855"/>
        <end position="1868"/>
    </location>
</feature>
<accession>A0A8H5G6U0</accession>
<organism evidence="4 5">
    <name type="scientific">Leucocoprinus leucothites</name>
    <dbReference type="NCBI Taxonomy" id="201217"/>
    <lineage>
        <taxon>Eukaryota</taxon>
        <taxon>Fungi</taxon>
        <taxon>Dikarya</taxon>
        <taxon>Basidiomycota</taxon>
        <taxon>Agaricomycotina</taxon>
        <taxon>Agaricomycetes</taxon>
        <taxon>Agaricomycetidae</taxon>
        <taxon>Agaricales</taxon>
        <taxon>Agaricineae</taxon>
        <taxon>Agaricaceae</taxon>
        <taxon>Leucocoprinus</taxon>
    </lineage>
</organism>
<proteinExistence type="predicted"/>
<feature type="compositionally biased region" description="Polar residues" evidence="2">
    <location>
        <begin position="2248"/>
        <end position="2259"/>
    </location>
</feature>
<feature type="region of interest" description="Disordered" evidence="2">
    <location>
        <begin position="2361"/>
        <end position="2489"/>
    </location>
</feature>
<evidence type="ECO:0000313" key="5">
    <source>
        <dbReference type="Proteomes" id="UP000559027"/>
    </source>
</evidence>
<evidence type="ECO:0000256" key="1">
    <source>
        <dbReference type="ARBA" id="ARBA00022737"/>
    </source>
</evidence>
<dbReference type="InterPro" id="IPR056884">
    <property type="entry name" value="NPHP3-like_N"/>
</dbReference>
<feature type="compositionally biased region" description="Pro residues" evidence="2">
    <location>
        <begin position="2276"/>
        <end position="2307"/>
    </location>
</feature>
<feature type="region of interest" description="Disordered" evidence="2">
    <location>
        <begin position="1998"/>
        <end position="2169"/>
    </location>
</feature>
<dbReference type="Pfam" id="PF24883">
    <property type="entry name" value="NPHP3_N"/>
    <property type="match status" value="1"/>
</dbReference>
<protein>
    <recommendedName>
        <fullName evidence="3">Nephrocystin 3-like N-terminal domain-containing protein</fullName>
    </recommendedName>
</protein>
<feature type="compositionally biased region" description="Basic and acidic residues" evidence="2">
    <location>
        <begin position="2029"/>
        <end position="2042"/>
    </location>
</feature>
<name>A0A8H5G6U0_9AGAR</name>
<feature type="compositionally biased region" description="Low complexity" evidence="2">
    <location>
        <begin position="1773"/>
        <end position="1783"/>
    </location>
</feature>
<feature type="compositionally biased region" description="Polar residues" evidence="2">
    <location>
        <begin position="1708"/>
        <end position="1719"/>
    </location>
</feature>
<feature type="compositionally biased region" description="Low complexity" evidence="2">
    <location>
        <begin position="1669"/>
        <end position="1680"/>
    </location>
</feature>
<feature type="domain" description="Nephrocystin 3-like N-terminal" evidence="3">
    <location>
        <begin position="220"/>
        <end position="384"/>
    </location>
</feature>
<reference evidence="4 5" key="1">
    <citation type="journal article" date="2020" name="ISME J.">
        <title>Uncovering the hidden diversity of litter-decomposition mechanisms in mushroom-forming fungi.</title>
        <authorList>
            <person name="Floudas D."/>
            <person name="Bentzer J."/>
            <person name="Ahren D."/>
            <person name="Johansson T."/>
            <person name="Persson P."/>
            <person name="Tunlid A."/>
        </authorList>
    </citation>
    <scope>NUCLEOTIDE SEQUENCE [LARGE SCALE GENOMIC DNA]</scope>
    <source>
        <strain evidence="4 5">CBS 146.42</strain>
    </source>
</reference>
<keyword evidence="5" id="KW-1185">Reference proteome</keyword>
<feature type="region of interest" description="Disordered" evidence="2">
    <location>
        <begin position="1504"/>
        <end position="1595"/>
    </location>
</feature>
<keyword evidence="1" id="KW-0677">Repeat</keyword>
<feature type="region of interest" description="Disordered" evidence="2">
    <location>
        <begin position="1256"/>
        <end position="1331"/>
    </location>
</feature>
<feature type="region of interest" description="Disordered" evidence="2">
    <location>
        <begin position="2210"/>
        <end position="2333"/>
    </location>
</feature>
<evidence type="ECO:0000313" key="4">
    <source>
        <dbReference type="EMBL" id="KAF5359449.1"/>
    </source>
</evidence>
<dbReference type="SUPFAM" id="SSF52540">
    <property type="entry name" value="P-loop containing nucleoside triphosphate hydrolases"/>
    <property type="match status" value="1"/>
</dbReference>
<gene>
    <name evidence="4" type="ORF">D9756_002937</name>
</gene>
<feature type="compositionally biased region" description="Basic residues" evidence="2">
    <location>
        <begin position="1"/>
        <end position="15"/>
    </location>
</feature>
<feature type="region of interest" description="Disordered" evidence="2">
    <location>
        <begin position="1"/>
        <end position="56"/>
    </location>
</feature>
<comment type="caution">
    <text evidence="4">The sequence shown here is derived from an EMBL/GenBank/DDBJ whole genome shotgun (WGS) entry which is preliminary data.</text>
</comment>
<feature type="compositionally biased region" description="Basic and acidic residues" evidence="2">
    <location>
        <begin position="2320"/>
        <end position="2329"/>
    </location>
</feature>
<feature type="compositionally biased region" description="Basic and acidic residues" evidence="2">
    <location>
        <begin position="1505"/>
        <end position="1525"/>
    </location>
</feature>
<feature type="region of interest" description="Disordered" evidence="2">
    <location>
        <begin position="1643"/>
        <end position="1984"/>
    </location>
</feature>
<feature type="compositionally biased region" description="Polar residues" evidence="2">
    <location>
        <begin position="2452"/>
        <end position="2474"/>
    </location>
</feature>
<dbReference type="InterPro" id="IPR027417">
    <property type="entry name" value="P-loop_NTPase"/>
</dbReference>
<sequence>MSNPRKHAQGKKNFFRRIFSSKPPSDSSSPPTSKPPSLASFTGRVKGHKSGNNESVQAATSTMNVSGAMAMAANDSSRRFDILNQPHLETPSGVEPSTASKDNTESFQGVMAGAHHFEISHSNINEVHGNQTNRYHNAHNPTNVIHGGQTNVTVVKNKFINQPLKYDFVGHFQSFDVGGAVLLLLDKKRVAGAEADSADRDPPPRCHPETRRELREILVSWLLGPDRPWTFIWLSGPAGAGKTAVAQTFAEYCLEKGRLGASFFFSRLQKRESPNGIIATIAYQLADHDARYNHIITEILSRNPSILDKALRIQFQRLIIEPFAILSSQYTAENSVGEPLVIIVDGLDECNDERAQCELIKLIGEHADQLKASPLPVLWLVCSRPEWHLKRTLGQTLPPIGHRREEITCNAADDLKDVYYILRDGLQQIRDSTSWDFSPPTAHKQWPSETKLQRLAQSVGGLPVLAATVLRFIGDGNSSPDSLLELCLLCLESVRNHNPDMNPLDALDIFYLQIISSIPRSVSAVTQRILAFTILSPKYHFSKRNTKKETEPEQYGSPVDISAFFGIDQDTFYGALRKLHSVVAVPLPQSAHNNYLRFFHKSFEDFLLDPARSGRDILDIEQATYDIAITALSWKNHFSQEKCELEDCDLGDDDFSLANLKWVQGNSIEEALYSIYTFIRLNYLDLCMSVPAGKRAEILQALVKFNFCHFRRASEAENEDLHRFLQWLVNNMAEHPHADGLLRFQPASERDQALFKRVPREFTFRDKLPNEYENWKYKHLSFVSDHYDSEINPQSAEMPIWVGQGERSVMVLIEKPEGFTARMAPLAAPEPMNATTNHSKIRVTVTLPRESVVAGRYVTGKMEVECKSDKLGIGIIMVELFAFQELTSRDHSARMTFLHSRRLFQGPNLPPSNAVYAYTLPGDPPLPEDYYKAKRGHSTFLFRITLPLSSPASINFANGLARVRYEVRGSVGIVWKDLRQLVTDKNEVSVLESFDEDPFGFGPGSRAKAEEGTVVVGENGRFWMHGRVLGGILVAGDSACVELQVKNHSSRKNTGLTLELNRTLLLPSGPSSSSSKPLQISDTILTVPFKGPEYTLPPGGEGVAHLVFDVPPNAKGVRGGTYEGDTDEAEPTSEALFSIQATVAVKVAMGLGRKETVLEIPVMIVHPDALPELPPQPPPIPSEPMLYPQYTSLPQQNHTRPLPQPVIQPYVDSHAQQVWIPPAQYQYYPPDQAYLSPHASRPPPHHETALYPLNQPTYTYLNHPPRQLPPRPSSAGPLTITPAHNQSSGHASPISGLPFTPSDTHPVLLPLPSRHPHPQTPPRTNIPAHPTQISNQLRTSPLHQHIDHPQNQDLTSDDSSQAVVVGQREEGKGAVASRISRHLRQTSVLVGRGRSVSPVAHRFGYPSTSDSHAVNTITAGGTSTGPSGGTGVSADMLVVGVDPVIALPTANVSDGSDPILHSPRPQIRHKQSFTNLNVNGKPVMKSESVWELEKIAAGLDAQAAEVEKDEAKDKGKGKGKEKPSEGVDMNVNVNMNKTLPVPPPSTKPRQHAVDKSNGDAPLTSIFTPPSPLSSPQISSQDPSAPVPPTPTLAACKRPSRLPITLAIPGGGVETGLDALERRLIAQVGTRKVEKEKKPDVRNILAVGQSSSPAHATDAGVTKAKASMRTESSVPSTSTTPNLEGKAVQSGNESASASSERMLLPDESAISSLTLDQSSVGDADAADGHKEDVQERLLDREGSGDEQEQEQESVDGGKTHRAGKSVVGVESYFQSRNHQPQQQQQHRRERAGAESRILSHIAVTTSAKPATASAQVTGTSSTESPKNSGGAASNKSKKSARTRGRVTAWLGGIDPDAPPPQEEIIPPSPSVVRSVEWDSINVDEEEEKPLRGLQSQPRFNPQIHSRSPSPPPAPAQSLPSTPLRNSIHPEIVQAETTTPSPAAAGSPNPRSSGFMPIETMKAQRDTVTKSMTRSMLRRAGGIGKEATVVKEARRVMDIWAEESTRDSPSVKPARSEALGSSPTPATRMNGKQEEEKKAKKEQHYPFVKPSPPKTQTVRTDRRVSPPSNTPGGGVRNVSKSIPKVVEPKPAAVPPPSIRAADSDKPVTTRLTPSPVSYANVASRASPKPSGAHAAQDGPPKKNGRLPLFPPPPQQEDGKYDVRSARGGRGGKVTHVASLWASVAAGNAGAGNNAVKPTVGVMKDVKGVVIGGSPANAKDVPIRGRPVPPSTTVADAKKSSGPPMLLPRKSSATFVTPSSAGGHTAEKNRPQSKTPTPSSKPVPPKPTSKPKTPPPLATKPAPKPKPAPPVIAQSPLPSNEPRPNRPLEKAKGAPIPVSMAKSTSVPALVSSSFATPTLSSTASLVRPVGRGGSRTSTVAVGLPGIGRGDYKSAVTGNGRGAGGGGLNGAVKHSGAARKKSGLGVVGEEGISRGGNDDGAQGPLKPSNHGPDLVSTPTAMINNAKPNVVVSSNTSGGNDIKTPPSRDTAFGQARLRDLIKKYQGSNA</sequence>
<feature type="compositionally biased region" description="Basic residues" evidence="2">
    <location>
        <begin position="1834"/>
        <end position="1843"/>
    </location>
</feature>
<dbReference type="Gene3D" id="3.40.50.300">
    <property type="entry name" value="P-loop containing nucleotide triphosphate hydrolases"/>
    <property type="match status" value="1"/>
</dbReference>
<dbReference type="EMBL" id="JAACJO010000004">
    <property type="protein sequence ID" value="KAF5359449.1"/>
    <property type="molecule type" value="Genomic_DNA"/>
</dbReference>
<evidence type="ECO:0000256" key="2">
    <source>
        <dbReference type="SAM" id="MobiDB-lite"/>
    </source>
</evidence>
<dbReference type="OrthoDB" id="298939at2759"/>
<dbReference type="Proteomes" id="UP000559027">
    <property type="component" value="Unassembled WGS sequence"/>
</dbReference>
<feature type="compositionally biased region" description="Low complexity" evidence="2">
    <location>
        <begin position="1573"/>
        <end position="1583"/>
    </location>
</feature>
<feature type="compositionally biased region" description="Polar residues" evidence="2">
    <location>
        <begin position="1892"/>
        <end position="1903"/>
    </location>
</feature>
<feature type="compositionally biased region" description="Low complexity" evidence="2">
    <location>
        <begin position="20"/>
        <end position="37"/>
    </location>
</feature>
<evidence type="ECO:0000259" key="3">
    <source>
        <dbReference type="Pfam" id="PF24883"/>
    </source>
</evidence>
<feature type="compositionally biased region" description="Gly residues" evidence="2">
    <location>
        <begin position="2395"/>
        <end position="2405"/>
    </location>
</feature>
<feature type="compositionally biased region" description="Acidic residues" evidence="2">
    <location>
        <begin position="1743"/>
        <end position="1752"/>
    </location>
</feature>
<feature type="compositionally biased region" description="Polar residues" evidence="2">
    <location>
        <begin position="1688"/>
        <end position="1698"/>
    </location>
</feature>
<feature type="compositionally biased region" description="Basic and acidic residues" evidence="2">
    <location>
        <begin position="1725"/>
        <end position="1742"/>
    </location>
</feature>